<evidence type="ECO:0000313" key="2">
    <source>
        <dbReference type="EMBL" id="VAX24829.1"/>
    </source>
</evidence>
<dbReference type="SUPFAM" id="SSF55021">
    <property type="entry name" value="ACT-like"/>
    <property type="match status" value="2"/>
</dbReference>
<dbReference type="AlphaFoldDB" id="A0A3B1C3T1"/>
<dbReference type="InterPro" id="IPR018449">
    <property type="entry name" value="NIL_domain"/>
</dbReference>
<evidence type="ECO:0000259" key="1">
    <source>
        <dbReference type="SMART" id="SM00930"/>
    </source>
</evidence>
<name>A0A3B1C3T1_9ZZZZ</name>
<sequence length="164" mass="18396">MSERYFSIIFPEELIKEPVVYSLVRYYNVATNIFRASISGGRGWMALGLSGEDDNIDRAIMDLRRRGAVVREGDRGLMEIKEQPSLNAIRVRLKVPPAEIEKPFISDTINSFDVVVNIRAANIEPTGAVIEMEISGALEAIDKAIEYIKKREITVDPIEGNVIE</sequence>
<accession>A0A3B1C3T1</accession>
<dbReference type="InterPro" id="IPR045865">
    <property type="entry name" value="ACT-like_dom_sf"/>
</dbReference>
<dbReference type="Pfam" id="PF09383">
    <property type="entry name" value="NIL"/>
    <property type="match status" value="2"/>
</dbReference>
<feature type="domain" description="NIL" evidence="1">
    <location>
        <begin position="2"/>
        <end position="73"/>
    </location>
</feature>
<dbReference type="SMART" id="SM00930">
    <property type="entry name" value="NIL"/>
    <property type="match status" value="2"/>
</dbReference>
<proteinExistence type="predicted"/>
<reference evidence="2" key="1">
    <citation type="submission" date="2018-06" db="EMBL/GenBank/DDBJ databases">
        <authorList>
            <person name="Zhirakovskaya E."/>
        </authorList>
    </citation>
    <scope>NUCLEOTIDE SEQUENCE</scope>
</reference>
<dbReference type="Gene3D" id="3.30.70.260">
    <property type="match status" value="2"/>
</dbReference>
<dbReference type="EMBL" id="UOGE01000097">
    <property type="protein sequence ID" value="VAX24829.1"/>
    <property type="molecule type" value="Genomic_DNA"/>
</dbReference>
<protein>
    <recommendedName>
        <fullName evidence="1">NIL domain-containing protein</fullName>
    </recommendedName>
</protein>
<feature type="domain" description="NIL" evidence="1">
    <location>
        <begin position="87"/>
        <end position="158"/>
    </location>
</feature>
<organism evidence="2">
    <name type="scientific">hydrothermal vent metagenome</name>
    <dbReference type="NCBI Taxonomy" id="652676"/>
    <lineage>
        <taxon>unclassified sequences</taxon>
        <taxon>metagenomes</taxon>
        <taxon>ecological metagenomes</taxon>
    </lineage>
</organism>
<gene>
    <name evidence="2" type="ORF">MNBD_NITROSPINAE02-235</name>
</gene>